<evidence type="ECO:0000313" key="3">
    <source>
        <dbReference type="Proteomes" id="UP000005801"/>
    </source>
</evidence>
<dbReference type="RefSeq" id="WP_006974277.1">
    <property type="nucleotide sequence ID" value="NZ_ABCS01000062.1"/>
</dbReference>
<accession>A6GC36</accession>
<comment type="caution">
    <text evidence="2">The sequence shown here is derived from an EMBL/GenBank/DDBJ whole genome shotgun (WGS) entry which is preliminary data.</text>
</comment>
<feature type="compositionally biased region" description="Gly residues" evidence="1">
    <location>
        <begin position="54"/>
        <end position="105"/>
    </location>
</feature>
<sequence length="204" mass="20310">MDPSTRNLLFLLAAPLSLACSEDELPPIPTPGNEGAEVGTADEAEGSTDAGTDAGTGGSTDMGTDAGTGGTDMGTGGTDMGTTGGADMGSTGGTDMGTGSTGSTGDGSSDDNDGVGVADTDEPAYSDACPPYAELVSECYGSQYFGESLDECNLSFGYYAQYGEACGAAFEEYMACLSALDCVGLETPLDCQPLLAKNQPACQP</sequence>
<protein>
    <submittedName>
        <fullName evidence="2">Uncharacterized protein</fullName>
    </submittedName>
</protein>
<dbReference type="STRING" id="391625.PPSIR1_24359"/>
<keyword evidence="3" id="KW-1185">Reference proteome</keyword>
<reference evidence="2 3" key="1">
    <citation type="submission" date="2007-06" db="EMBL/GenBank/DDBJ databases">
        <authorList>
            <person name="Shimkets L."/>
            <person name="Ferriera S."/>
            <person name="Johnson J."/>
            <person name="Kravitz S."/>
            <person name="Beeson K."/>
            <person name="Sutton G."/>
            <person name="Rogers Y.-H."/>
            <person name="Friedman R."/>
            <person name="Frazier M."/>
            <person name="Venter J.C."/>
        </authorList>
    </citation>
    <scope>NUCLEOTIDE SEQUENCE [LARGE SCALE GENOMIC DNA]</scope>
    <source>
        <strain evidence="2 3">SIR-1</strain>
    </source>
</reference>
<dbReference type="AlphaFoldDB" id="A6GC36"/>
<evidence type="ECO:0000256" key="1">
    <source>
        <dbReference type="SAM" id="MobiDB-lite"/>
    </source>
</evidence>
<gene>
    <name evidence="2" type="ORF">PPSIR1_24359</name>
</gene>
<dbReference type="EMBL" id="ABCS01000062">
    <property type="protein sequence ID" value="EDM76598.1"/>
    <property type="molecule type" value="Genomic_DNA"/>
</dbReference>
<proteinExistence type="predicted"/>
<dbReference type="PROSITE" id="PS51257">
    <property type="entry name" value="PROKAR_LIPOPROTEIN"/>
    <property type="match status" value="1"/>
</dbReference>
<feature type="region of interest" description="Disordered" evidence="1">
    <location>
        <begin position="23"/>
        <end position="125"/>
    </location>
</feature>
<name>A6GC36_9BACT</name>
<organism evidence="2 3">
    <name type="scientific">Plesiocystis pacifica SIR-1</name>
    <dbReference type="NCBI Taxonomy" id="391625"/>
    <lineage>
        <taxon>Bacteria</taxon>
        <taxon>Pseudomonadati</taxon>
        <taxon>Myxococcota</taxon>
        <taxon>Polyangia</taxon>
        <taxon>Nannocystales</taxon>
        <taxon>Nannocystaceae</taxon>
        <taxon>Plesiocystis</taxon>
    </lineage>
</organism>
<feature type="compositionally biased region" description="Acidic residues" evidence="1">
    <location>
        <begin position="108"/>
        <end position="124"/>
    </location>
</feature>
<evidence type="ECO:0000313" key="2">
    <source>
        <dbReference type="EMBL" id="EDM76598.1"/>
    </source>
</evidence>
<dbReference type="Proteomes" id="UP000005801">
    <property type="component" value="Unassembled WGS sequence"/>
</dbReference>